<keyword evidence="5" id="KW-1185">Reference proteome</keyword>
<evidence type="ECO:0000313" key="4">
    <source>
        <dbReference type="EMBL" id="MFC3053794.1"/>
    </source>
</evidence>
<dbReference type="InterPro" id="IPR041679">
    <property type="entry name" value="DNA2/NAM7-like_C"/>
</dbReference>
<protein>
    <submittedName>
        <fullName evidence="4">DUF3320 domain-containing protein</fullName>
    </submittedName>
</protein>
<dbReference type="PANTHER" id="PTHR10887">
    <property type="entry name" value="DNA2/NAM7 HELICASE FAMILY"/>
    <property type="match status" value="1"/>
</dbReference>
<dbReference type="SUPFAM" id="SSF52540">
    <property type="entry name" value="P-loop containing nucleoside triphosphate hydrolases"/>
    <property type="match status" value="1"/>
</dbReference>
<dbReference type="InterPro" id="IPR049468">
    <property type="entry name" value="Restrct_endonuc-II-like_dom"/>
</dbReference>
<sequence length="1979" mass="222274">MEETATNEQFPVTVKASILEQVNFASQQNDVAVISELVLHNNTDEVLENLTLKLVAEPDIIQEHSWTIDRLHPQSELRIHKRSVHLSASMLQKLTERMTANVSLRLFQGDKRLASFEHKLTVLARNEWGGANYMPELLAAFITPNDPSVDILLKEASEVLRRAGEHHAIEGYQSKSRKRVYTIASAIWSAVAAKRLTYAEPPASFERLGQKLRSPSQIWERGLATCLDTTVLFAAALEQAGLNPLIAFTNGHAFCGLWLQPQSLQALTTDDCVEIRKHIAAKELILFETTLSTHEPPATFRQAVSRGHDKLDEQFEEEFVYALDLKQARHRGISPLPILDGIAQTITNTSNPEPIAFGLDAAPDLPAFDFGIEIESGAEETPETRLDRWRRKLLDLTKRNRLLNLKPTKTAIKLICPSPAVLEDRLAEGDKITVIPLEKITGEQGERDPELFRERTGADYEQEFAARAMERGQIVADLDAKDLEKGMIELYRKSRADIREGGANTLFLAIGVLRWKQSDDEQRSYRAPLLLLPVKLERKSARSQVKIVLHDDEPVFNMTLLEMLRQDFEVSIPMLEGDLPTDESGIDVPLVWEIVRRAVKEIPGFEVREEVVLSTFSFAKYLMWKDLSDRTETLKKSSLVRHLIDNPRDPYERDADFIEPKDLDSKIEPRDLYMPLPADSSQIVAVHASGKNNDFILEGPPGTGKSQTISNIIAHNLALGRKVLFVSEKMAALEVVYNRLKLHGLGDFCLELHSNKTNKKAVIDHLGQSWKSRRLLTTNEWVSETSRLGELRDHLNSVVQEIHRPTASGISPFSAIGRVVRYSDIHRLRLDWDNSLASDPIKTPEALQELEAITGQLALAFSEITSIDADTFHLINNDGWSHAWQGQVVSASHKLGNAASKLIDATQNLQKAFGLPDRSPTEADLNGLVKLTDCLKGAAKADLSLAFNVNIDEELEIAESALAQLNQYREISQSLTHLVNDDLVLEIPAKELFSHWRKSNTAFFGLRHWQQFSIRRNLKKAAGTSKLHPELDLPKLISMQSCRQKTVEMGTRISDTLPWKDLATDTNTLTDRIDLIKKLRVAVSENILDLNSVSQVKHSLKTLFVDGRELLQPGLIIPSTSEEFNIAFADYEKSQTEFSALTQADFSNVSVAETVDGMSKIDQSQTQLNAWCRWLGAKRQANESQLGSLVVALEQKVVDPTNVVEAFKTAYAYWIAPKLIDDREALRAFSSLAHEEKIKTFRELDQKVAELSVDFIRARLSGNIHAPNDPSRPQGYKILSHEMNKQRAHKPVRQLISEMGNVITSLTPCMLMSPLSIAQFLPANAELFDLVVFDEASQITVWDAIGAIARGKNVIVVGDPKQMPPTSFFDRSAGDEEDGDEMVQDLESILDEALASGVKVHRLTGHYRSRHESLIAFSNHAYYGGDLITYPASDTRESAVTFVHVAGQYQRGKRTNEKEAKAVVAEIVRRLTDSELSQHSLGVVTMNTEQQRLVDDLLDQERKKNPTLEPFFDEENPKHLFVRNLETVQGDERDVILISIGFGPTIPEAKTMSMNFGALNRKGGERRLNVLITRAAEEKIIFASFDPSMIDLTRTSAQAVHDLKHYLEFAQRGPKALGEAIHEIGDLHDYDSDFERAVADGLRREGWTIHTQIGVSKFRIDLGVVHPDKPGVYLAGIECDGATYHSLPAARDRDRVRHVILENLGWKLLRLWSTDYFINPQGSIEALSKKLHDLIEEDAKQDQASEDQKTSKVEAEVIALKPELNAISEQEQIYNVEKSSSLEADETNSTLRPIGEAFEKKVASLDIVSGQETSLNPDRFYADDYRPVIRKFAANFIDDHGPITFKYLADAIAREHGFKRTARKIREVVTESIKGLRAMSHDPDGEIILWPNEAELKELIPFRGPVVMGINRHWIDLPYPEKLGLAAQMIRKYGVTEAPRKMGEQLNLKRLASSTMQDFEAVVSDVVQRVRDANNKNSL</sequence>
<dbReference type="Pfam" id="PF13086">
    <property type="entry name" value="AAA_11"/>
    <property type="match status" value="1"/>
</dbReference>
<dbReference type="Gene3D" id="3.40.960.10">
    <property type="entry name" value="VSR Endonuclease"/>
    <property type="match status" value="1"/>
</dbReference>
<dbReference type="EMBL" id="JBHRSL010000028">
    <property type="protein sequence ID" value="MFC3053794.1"/>
    <property type="molecule type" value="Genomic_DNA"/>
</dbReference>
<feature type="domain" description="DNA2/NAM7 helicase-like C-terminal" evidence="2">
    <location>
        <begin position="1388"/>
        <end position="1583"/>
    </location>
</feature>
<dbReference type="Pfam" id="PF13087">
    <property type="entry name" value="AAA_12"/>
    <property type="match status" value="1"/>
</dbReference>
<evidence type="ECO:0000259" key="1">
    <source>
        <dbReference type="Pfam" id="PF13086"/>
    </source>
</evidence>
<dbReference type="InterPro" id="IPR025103">
    <property type="entry name" value="DUF4011"/>
</dbReference>
<evidence type="ECO:0000259" key="2">
    <source>
        <dbReference type="Pfam" id="PF13087"/>
    </source>
</evidence>
<dbReference type="Pfam" id="PF18741">
    <property type="entry name" value="MTES_1575"/>
    <property type="match status" value="1"/>
</dbReference>
<comment type="caution">
    <text evidence="4">The sequence shown here is derived from an EMBL/GenBank/DDBJ whole genome shotgun (WGS) entry which is preliminary data.</text>
</comment>
<dbReference type="Proteomes" id="UP001595444">
    <property type="component" value="Unassembled WGS sequence"/>
</dbReference>
<accession>A0ABV7D9A8</accession>
<dbReference type="InterPro" id="IPR027417">
    <property type="entry name" value="P-loop_NTPase"/>
</dbReference>
<organism evidence="4 5">
    <name type="scientific">Kordiimonas pumila</name>
    <dbReference type="NCBI Taxonomy" id="2161677"/>
    <lineage>
        <taxon>Bacteria</taxon>
        <taxon>Pseudomonadati</taxon>
        <taxon>Pseudomonadota</taxon>
        <taxon>Alphaproteobacteria</taxon>
        <taxon>Kordiimonadales</taxon>
        <taxon>Kordiimonadaceae</taxon>
        <taxon>Kordiimonas</taxon>
    </lineage>
</organism>
<evidence type="ECO:0000259" key="3">
    <source>
        <dbReference type="Pfam" id="PF18741"/>
    </source>
</evidence>
<name>A0ABV7D9A8_9PROT</name>
<dbReference type="PANTHER" id="PTHR10887:SF495">
    <property type="entry name" value="HELICASE SENATAXIN ISOFORM X1-RELATED"/>
    <property type="match status" value="1"/>
</dbReference>
<dbReference type="Gene3D" id="3.40.50.300">
    <property type="entry name" value="P-loop containing nucleotide triphosphate hydrolases"/>
    <property type="match status" value="3"/>
</dbReference>
<dbReference type="CDD" id="cd18808">
    <property type="entry name" value="SF1_C_Upf1"/>
    <property type="match status" value="1"/>
</dbReference>
<gene>
    <name evidence="4" type="ORF">ACFOKA_17995</name>
</gene>
<dbReference type="RefSeq" id="WP_194214391.1">
    <property type="nucleotide sequence ID" value="NZ_CP061205.1"/>
</dbReference>
<dbReference type="InterPro" id="IPR047187">
    <property type="entry name" value="SF1_C_Upf1"/>
</dbReference>
<dbReference type="SUPFAM" id="SSF52980">
    <property type="entry name" value="Restriction endonuclease-like"/>
    <property type="match status" value="1"/>
</dbReference>
<feature type="domain" description="DNA2/NAM7 helicase helicase" evidence="1">
    <location>
        <begin position="1323"/>
        <end position="1367"/>
    </location>
</feature>
<feature type="domain" description="Restriction endonuclease type II-like" evidence="3">
    <location>
        <begin position="1634"/>
        <end position="1731"/>
    </location>
</feature>
<dbReference type="Pfam" id="PF13195">
    <property type="entry name" value="DUF4011"/>
    <property type="match status" value="1"/>
</dbReference>
<evidence type="ECO:0000313" key="5">
    <source>
        <dbReference type="Proteomes" id="UP001595444"/>
    </source>
</evidence>
<dbReference type="InterPro" id="IPR045055">
    <property type="entry name" value="DNA2/NAM7-like"/>
</dbReference>
<dbReference type="InterPro" id="IPR041677">
    <property type="entry name" value="DNA2/NAM7_AAA_11"/>
</dbReference>
<proteinExistence type="predicted"/>
<dbReference type="InterPro" id="IPR011335">
    <property type="entry name" value="Restrct_endonuc-II-like"/>
</dbReference>
<reference evidence="5" key="1">
    <citation type="journal article" date="2019" name="Int. J. Syst. Evol. Microbiol.">
        <title>The Global Catalogue of Microorganisms (GCM) 10K type strain sequencing project: providing services to taxonomists for standard genome sequencing and annotation.</title>
        <authorList>
            <consortium name="The Broad Institute Genomics Platform"/>
            <consortium name="The Broad Institute Genome Sequencing Center for Infectious Disease"/>
            <person name="Wu L."/>
            <person name="Ma J."/>
        </authorList>
    </citation>
    <scope>NUCLEOTIDE SEQUENCE [LARGE SCALE GENOMIC DNA]</scope>
    <source>
        <strain evidence="5">KCTC 62164</strain>
    </source>
</reference>